<evidence type="ECO:0008006" key="4">
    <source>
        <dbReference type="Google" id="ProtNLM"/>
    </source>
</evidence>
<dbReference type="PANTHER" id="PTHR10933">
    <property type="entry name" value="IMMUNOGLOBULIN-BINDING PROTEIN 1"/>
    <property type="match status" value="1"/>
</dbReference>
<dbReference type="FunFam" id="1.25.40.540:FF:000003">
    <property type="entry name" value="Immunoglobulin (CD79A)-binding protein 1"/>
    <property type="match status" value="1"/>
</dbReference>
<keyword evidence="3" id="KW-1185">Reference proteome</keyword>
<dbReference type="GO" id="GO:0051721">
    <property type="term" value="F:protein phosphatase 2A binding"/>
    <property type="evidence" value="ECO:0007669"/>
    <property type="project" value="TreeGrafter"/>
</dbReference>
<accession>A0A1A9W069</accession>
<dbReference type="EnsemblMetazoa" id="GBRI001256-RA">
    <property type="protein sequence ID" value="GBRI001256-PA"/>
    <property type="gene ID" value="GBRI001256"/>
</dbReference>
<comment type="similarity">
    <text evidence="1">Belongs to the IGBP1/TAP42 family.</text>
</comment>
<evidence type="ECO:0000313" key="3">
    <source>
        <dbReference type="Proteomes" id="UP000091820"/>
    </source>
</evidence>
<dbReference type="Gene3D" id="1.25.40.540">
    <property type="entry name" value="TAP42-like family"/>
    <property type="match status" value="1"/>
</dbReference>
<name>A0A1A9W069_9MUSC</name>
<evidence type="ECO:0000313" key="2">
    <source>
        <dbReference type="EnsemblMetazoa" id="GBRI001256-PA"/>
    </source>
</evidence>
<dbReference type="InterPro" id="IPR038511">
    <property type="entry name" value="TAP42/TAP46-like_sf"/>
</dbReference>
<dbReference type="Proteomes" id="UP000091820">
    <property type="component" value="Unassembled WGS sequence"/>
</dbReference>
<dbReference type="GO" id="GO:0009966">
    <property type="term" value="P:regulation of signal transduction"/>
    <property type="evidence" value="ECO:0007669"/>
    <property type="project" value="InterPro"/>
</dbReference>
<proteinExistence type="inferred from homology"/>
<reference evidence="2" key="2">
    <citation type="submission" date="2020-05" db="UniProtKB">
        <authorList>
            <consortium name="EnsemblMetazoa"/>
        </authorList>
    </citation>
    <scope>IDENTIFICATION</scope>
    <source>
        <strain evidence="2">IAEA</strain>
    </source>
</reference>
<dbReference type="AlphaFoldDB" id="A0A1A9W069"/>
<protein>
    <recommendedName>
        <fullName evidence="4">Immunoglobulin-binding protein 1</fullName>
    </recommendedName>
</protein>
<dbReference type="GO" id="GO:0035303">
    <property type="term" value="P:regulation of dephosphorylation"/>
    <property type="evidence" value="ECO:0007669"/>
    <property type="project" value="TreeGrafter"/>
</dbReference>
<dbReference type="PANTHER" id="PTHR10933:SF9">
    <property type="entry name" value="IMMUNOGLOBULIN-BINDING PROTEIN 1"/>
    <property type="match status" value="1"/>
</dbReference>
<dbReference type="STRING" id="37001.A0A1A9W069"/>
<organism evidence="2 3">
    <name type="scientific">Glossina brevipalpis</name>
    <dbReference type="NCBI Taxonomy" id="37001"/>
    <lineage>
        <taxon>Eukaryota</taxon>
        <taxon>Metazoa</taxon>
        <taxon>Ecdysozoa</taxon>
        <taxon>Arthropoda</taxon>
        <taxon>Hexapoda</taxon>
        <taxon>Insecta</taxon>
        <taxon>Pterygota</taxon>
        <taxon>Neoptera</taxon>
        <taxon>Endopterygota</taxon>
        <taxon>Diptera</taxon>
        <taxon>Brachycera</taxon>
        <taxon>Muscomorpha</taxon>
        <taxon>Hippoboscoidea</taxon>
        <taxon>Glossinidae</taxon>
        <taxon>Glossina</taxon>
    </lineage>
</organism>
<reference evidence="3" key="1">
    <citation type="submission" date="2014-03" db="EMBL/GenBank/DDBJ databases">
        <authorList>
            <person name="Aksoy S."/>
            <person name="Warren W."/>
            <person name="Wilson R.K."/>
        </authorList>
    </citation>
    <scope>NUCLEOTIDE SEQUENCE [LARGE SCALE GENOMIC DNA]</scope>
    <source>
        <strain evidence="3">IAEA</strain>
    </source>
</reference>
<dbReference type="InterPro" id="IPR007304">
    <property type="entry name" value="TAP46-like"/>
</dbReference>
<sequence>MSGGSKSIADEQNRNLQDVFVEGWQTYEFLEDTSIEFNGPDFQGKVVMAMEDFELATRIVSETSMFSSNETVDEVSTESLQYMLLPYFLGKLALKRNEQDRADVLRVADIYFRDFIRRCHEYDLCDLPKQFDNNNQEEKDHTRNNSSVDPVQELVTAAMSRNNKIAQFRRKKELDEYIKKLKDIVRNQAVDDELKRDFFIKLIKKSVMESLEELDSIAMEKDIVEMRKVRIAEFGTTKLDAAAGISQWDLPQPSLMNKPQCSRESGRHPQYLSRTKPKPLQPFIITRNAAQKTVFGIGYPSLPVLTVDEFYQQRVDEGIFPDEEKAANINKLQALAAAQNPIETEEKEKVAIEEQIESDDSEYLQRMRNMDEYKDVVRRGDGNRYNRS</sequence>
<dbReference type="Pfam" id="PF04177">
    <property type="entry name" value="TAP42"/>
    <property type="match status" value="1"/>
</dbReference>
<evidence type="ECO:0000256" key="1">
    <source>
        <dbReference type="ARBA" id="ARBA00034730"/>
    </source>
</evidence>
<dbReference type="VEuPathDB" id="VectorBase:GBRI001256"/>
<dbReference type="GO" id="GO:0005829">
    <property type="term" value="C:cytosol"/>
    <property type="evidence" value="ECO:0007669"/>
    <property type="project" value="TreeGrafter"/>
</dbReference>